<dbReference type="Proteomes" id="UP000886833">
    <property type="component" value="Unassembled WGS sequence"/>
</dbReference>
<dbReference type="EMBL" id="DVKQ01000092">
    <property type="protein sequence ID" value="HIT38210.1"/>
    <property type="molecule type" value="Genomic_DNA"/>
</dbReference>
<reference evidence="1" key="2">
    <citation type="journal article" date="2021" name="PeerJ">
        <title>Extensive microbial diversity within the chicken gut microbiome revealed by metagenomics and culture.</title>
        <authorList>
            <person name="Gilroy R."/>
            <person name="Ravi A."/>
            <person name="Getino M."/>
            <person name="Pursley I."/>
            <person name="Horton D.L."/>
            <person name="Alikhan N.F."/>
            <person name="Baker D."/>
            <person name="Gharbi K."/>
            <person name="Hall N."/>
            <person name="Watson M."/>
            <person name="Adriaenssens E.M."/>
            <person name="Foster-Nyarko E."/>
            <person name="Jarju S."/>
            <person name="Secka A."/>
            <person name="Antonio M."/>
            <person name="Oren A."/>
            <person name="Chaudhuri R.R."/>
            <person name="La Ragione R."/>
            <person name="Hildebrand F."/>
            <person name="Pallen M.J."/>
        </authorList>
    </citation>
    <scope>NUCLEOTIDE SEQUENCE</scope>
    <source>
        <strain evidence="1">CHK195-26880</strain>
    </source>
</reference>
<accession>A0A9D1GBL9</accession>
<evidence type="ECO:0000313" key="2">
    <source>
        <dbReference type="Proteomes" id="UP000886833"/>
    </source>
</evidence>
<name>A0A9D1GBL9_9FIRM</name>
<evidence type="ECO:0000313" key="1">
    <source>
        <dbReference type="EMBL" id="HIT38210.1"/>
    </source>
</evidence>
<proteinExistence type="predicted"/>
<gene>
    <name evidence="1" type="ORF">IAB59_07035</name>
</gene>
<reference evidence="1" key="1">
    <citation type="submission" date="2020-10" db="EMBL/GenBank/DDBJ databases">
        <authorList>
            <person name="Gilroy R."/>
        </authorList>
    </citation>
    <scope>NUCLEOTIDE SEQUENCE</scope>
    <source>
        <strain evidence="1">CHK195-26880</strain>
    </source>
</reference>
<dbReference type="AlphaFoldDB" id="A0A9D1GBL9"/>
<organism evidence="1 2">
    <name type="scientific">Candidatus Onthousia faecipullorum</name>
    <dbReference type="NCBI Taxonomy" id="2840887"/>
    <lineage>
        <taxon>Bacteria</taxon>
        <taxon>Bacillati</taxon>
        <taxon>Bacillota</taxon>
        <taxon>Bacilli</taxon>
        <taxon>Candidatus Onthousia</taxon>
    </lineage>
</organism>
<evidence type="ECO:0008006" key="3">
    <source>
        <dbReference type="Google" id="ProtNLM"/>
    </source>
</evidence>
<dbReference type="InterPro" id="IPR006490">
    <property type="entry name" value="Maj_tail_phi13"/>
</dbReference>
<protein>
    <recommendedName>
        <fullName evidence="3">Phage major tail protein, phi13 family</fullName>
    </recommendedName>
</protein>
<dbReference type="NCBIfam" id="TIGR01603">
    <property type="entry name" value="maj_tail_phi13"/>
    <property type="match status" value="1"/>
</dbReference>
<sequence>MAQIGLRHFKYSKLSSDNKYSGASGLAGAIEAKMSPNIAEAELYADDTLKESAKEFTKGTLTLTVDDDDDSVFAPLLGHYVDDETGEVIRAKDDTAPYVGFGRVIVKIVNNVKKYKAEFFPKVQFKPFFPDSKTKGESIEFSTPSVEGTVYTLTETVDGVEKEIWERHNTFDTDAEAQAYLDKLMEAPTSGTGGQGDS</sequence>
<comment type="caution">
    <text evidence="1">The sequence shown here is derived from an EMBL/GenBank/DDBJ whole genome shotgun (WGS) entry which is preliminary data.</text>
</comment>